<proteinExistence type="predicted"/>
<dbReference type="Proteomes" id="UP001159428">
    <property type="component" value="Unassembled WGS sequence"/>
</dbReference>
<keyword evidence="3" id="KW-1185">Reference proteome</keyword>
<reference evidence="2 3" key="1">
    <citation type="submission" date="2022-05" db="EMBL/GenBank/DDBJ databases">
        <authorList>
            <consortium name="Genoscope - CEA"/>
            <person name="William W."/>
        </authorList>
    </citation>
    <scope>NUCLEOTIDE SEQUENCE [LARGE SCALE GENOMIC DNA]</scope>
</reference>
<sequence>MYHEAYHQEAQRRQRVIERKHLALERLKERYTRQLQDLGKKQKSRKNQTEDDEITGTRAGTRGSKREDTRAATREIHSRDALWLPDICQTTTGRTYYQLIHPKPKPLHQWRDLKNRIRHDYNLVPLPYKNEHIVKR</sequence>
<protein>
    <submittedName>
        <fullName evidence="2">Uncharacterized protein</fullName>
    </submittedName>
</protein>
<organism evidence="2 3">
    <name type="scientific">Pocillopora meandrina</name>
    <dbReference type="NCBI Taxonomy" id="46732"/>
    <lineage>
        <taxon>Eukaryota</taxon>
        <taxon>Metazoa</taxon>
        <taxon>Cnidaria</taxon>
        <taxon>Anthozoa</taxon>
        <taxon>Hexacorallia</taxon>
        <taxon>Scleractinia</taxon>
        <taxon>Astrocoeniina</taxon>
        <taxon>Pocilloporidae</taxon>
        <taxon>Pocillopora</taxon>
    </lineage>
</organism>
<feature type="compositionally biased region" description="Basic and acidic residues" evidence="1">
    <location>
        <begin position="64"/>
        <end position="73"/>
    </location>
</feature>
<gene>
    <name evidence="2" type="ORF">PMEA_00005973</name>
</gene>
<evidence type="ECO:0000313" key="3">
    <source>
        <dbReference type="Proteomes" id="UP001159428"/>
    </source>
</evidence>
<evidence type="ECO:0000256" key="1">
    <source>
        <dbReference type="SAM" id="MobiDB-lite"/>
    </source>
</evidence>
<evidence type="ECO:0000313" key="2">
    <source>
        <dbReference type="EMBL" id="CAH3113975.1"/>
    </source>
</evidence>
<feature type="region of interest" description="Disordered" evidence="1">
    <location>
        <begin position="35"/>
        <end position="73"/>
    </location>
</feature>
<accession>A0AAU9WE14</accession>
<name>A0AAU9WE14_9CNID</name>
<dbReference type="EMBL" id="CALNXJ010000014">
    <property type="protein sequence ID" value="CAH3113975.1"/>
    <property type="molecule type" value="Genomic_DNA"/>
</dbReference>
<dbReference type="AlphaFoldDB" id="A0AAU9WE14"/>
<comment type="caution">
    <text evidence="2">The sequence shown here is derived from an EMBL/GenBank/DDBJ whole genome shotgun (WGS) entry which is preliminary data.</text>
</comment>